<dbReference type="Proteomes" id="UP000244013">
    <property type="component" value="Unassembled WGS sequence"/>
</dbReference>
<comment type="caution">
    <text evidence="3">The sequence shown here is derived from an EMBL/GenBank/DDBJ whole genome shotgun (WGS) entry which is preliminary data.</text>
</comment>
<sequence>MPLGFRAAHPVPSPWDIQGGTNGTNTGKTKNPSATDRCRRLRETPRLRRNPPLAAVLTALIRGRPHWPEVPTIVWFHLATILVALAFTPIMLLRKRGDRPHRALGTIWVVAMLATALASFGIRTSTGGFGIIHLLSIFTLVQVPIIWWSARAHNLARHRTSVRGMVAGALLIAGVFTFPFGRMLGTWLFA</sequence>
<proteinExistence type="predicted"/>
<accession>A0A2T5UB31</accession>
<dbReference type="EMBL" id="QAYE01000001">
    <property type="protein sequence ID" value="PTW48709.1"/>
    <property type="molecule type" value="Genomic_DNA"/>
</dbReference>
<feature type="transmembrane region" description="Helical" evidence="2">
    <location>
        <begin position="105"/>
        <end position="122"/>
    </location>
</feature>
<reference evidence="3 4" key="1">
    <citation type="submission" date="2018-04" db="EMBL/GenBank/DDBJ databases">
        <title>Genomic Encyclopedia of Type Strains, Phase III (KMG-III): the genomes of soil and plant-associated and newly described type strains.</title>
        <authorList>
            <person name="Whitman W."/>
        </authorList>
    </citation>
    <scope>NUCLEOTIDE SEQUENCE [LARGE SCALE GENOMIC DNA]</scope>
    <source>
        <strain evidence="3 4">MA-olki</strain>
    </source>
</reference>
<evidence type="ECO:0000313" key="3">
    <source>
        <dbReference type="EMBL" id="PTW48709.1"/>
    </source>
</evidence>
<evidence type="ECO:0000313" key="4">
    <source>
        <dbReference type="Proteomes" id="UP000244013"/>
    </source>
</evidence>
<organism evidence="3 4">
    <name type="scientific">Sphingomonas faeni</name>
    <dbReference type="NCBI Taxonomy" id="185950"/>
    <lineage>
        <taxon>Bacteria</taxon>
        <taxon>Pseudomonadati</taxon>
        <taxon>Pseudomonadota</taxon>
        <taxon>Alphaproteobacteria</taxon>
        <taxon>Sphingomonadales</taxon>
        <taxon>Sphingomonadaceae</taxon>
        <taxon>Sphingomonas</taxon>
    </lineage>
</organism>
<keyword evidence="2" id="KW-1133">Transmembrane helix</keyword>
<feature type="transmembrane region" description="Helical" evidence="2">
    <location>
        <begin position="128"/>
        <end position="150"/>
    </location>
</feature>
<feature type="transmembrane region" description="Helical" evidence="2">
    <location>
        <begin position="73"/>
        <end position="93"/>
    </location>
</feature>
<protein>
    <submittedName>
        <fullName evidence="3">Putative membrane protein</fullName>
    </submittedName>
</protein>
<keyword evidence="2" id="KW-0812">Transmembrane</keyword>
<feature type="transmembrane region" description="Helical" evidence="2">
    <location>
        <begin position="162"/>
        <end position="181"/>
    </location>
</feature>
<gene>
    <name evidence="3" type="ORF">C8J25_101207</name>
</gene>
<dbReference type="AlphaFoldDB" id="A0A2T5UB31"/>
<name>A0A2T5UB31_9SPHN</name>
<evidence type="ECO:0000256" key="1">
    <source>
        <dbReference type="SAM" id="MobiDB-lite"/>
    </source>
</evidence>
<feature type="region of interest" description="Disordered" evidence="1">
    <location>
        <begin position="1"/>
        <end position="35"/>
    </location>
</feature>
<evidence type="ECO:0000256" key="2">
    <source>
        <dbReference type="SAM" id="Phobius"/>
    </source>
</evidence>
<keyword evidence="2" id="KW-0472">Membrane</keyword>